<dbReference type="PANTHER" id="PTHR43335">
    <property type="entry name" value="ABC TRANSPORTER, ATP-BINDING PROTEIN"/>
    <property type="match status" value="1"/>
</dbReference>
<accession>A0A934Q8V9</accession>
<sequence length="366" mass="37606">MRSTAVGGIPASAAACAGPPVSGSVGESRTTETGAAVSTAARIEVAGLSKSFGTVQAVQDLGFVAEPGRVTGFLGPNGSGKTTTLSMLLGLVRPDSGTATIGGVPYADLERPAITVGSSLSANFHPAHTGRAHLDIMRRGIGVSKQRVDEVLELVGIADAADRKTGGYSLGMRQRLALAAALLGEPQVILLDEPINGLDPEGIRWIRMFLRHLASEGRTVLLSSHLLSEVQQTVDDVIVIRQGRLAFAGTLEGLRGGEERAVLVAAPDRQGLARALQAVGAEVHGLRGETMRVTGADAERVGLVALQAGIPLTHLSVEESGLEESFLELIDGAREPDPRGLADGIPPGAVQDPGPDAASATEGGAR</sequence>
<keyword evidence="4 7" id="KW-0067">ATP-binding</keyword>
<feature type="region of interest" description="Disordered" evidence="5">
    <location>
        <begin position="333"/>
        <end position="366"/>
    </location>
</feature>
<dbReference type="InterPro" id="IPR027417">
    <property type="entry name" value="P-loop_NTPase"/>
</dbReference>
<dbReference type="GO" id="GO:0005524">
    <property type="term" value="F:ATP binding"/>
    <property type="evidence" value="ECO:0007669"/>
    <property type="project" value="UniProtKB-KW"/>
</dbReference>
<evidence type="ECO:0000313" key="7">
    <source>
        <dbReference type="EMBL" id="MBK0418794.1"/>
    </source>
</evidence>
<dbReference type="AlphaFoldDB" id="A0A934Q8V9"/>
<protein>
    <submittedName>
        <fullName evidence="7">ATP-binding cassette domain-containing protein</fullName>
    </submittedName>
</protein>
<feature type="domain" description="ABC transporter" evidence="6">
    <location>
        <begin position="43"/>
        <end position="267"/>
    </location>
</feature>
<evidence type="ECO:0000256" key="4">
    <source>
        <dbReference type="ARBA" id="ARBA00022840"/>
    </source>
</evidence>
<name>A0A934Q8V9_9MICO</name>
<evidence type="ECO:0000313" key="8">
    <source>
        <dbReference type="Proteomes" id="UP000608530"/>
    </source>
</evidence>
<keyword evidence="8" id="KW-1185">Reference proteome</keyword>
<keyword evidence="3" id="KW-0547">Nucleotide-binding</keyword>
<evidence type="ECO:0000256" key="2">
    <source>
        <dbReference type="ARBA" id="ARBA00022448"/>
    </source>
</evidence>
<dbReference type="PANTHER" id="PTHR43335:SF4">
    <property type="entry name" value="ABC TRANSPORTER, ATP-BINDING PROTEIN"/>
    <property type="match status" value="1"/>
</dbReference>
<proteinExistence type="inferred from homology"/>
<evidence type="ECO:0000259" key="6">
    <source>
        <dbReference type="PROSITE" id="PS50893"/>
    </source>
</evidence>
<dbReference type="InterPro" id="IPR003439">
    <property type="entry name" value="ABC_transporter-like_ATP-bd"/>
</dbReference>
<dbReference type="InterPro" id="IPR017871">
    <property type="entry name" value="ABC_transporter-like_CS"/>
</dbReference>
<comment type="similarity">
    <text evidence="1">Belongs to the ABC transporter superfamily.</text>
</comment>
<keyword evidence="2" id="KW-0813">Transport</keyword>
<dbReference type="InterPro" id="IPR003593">
    <property type="entry name" value="AAA+_ATPase"/>
</dbReference>
<evidence type="ECO:0000256" key="1">
    <source>
        <dbReference type="ARBA" id="ARBA00005417"/>
    </source>
</evidence>
<dbReference type="Pfam" id="PF00005">
    <property type="entry name" value="ABC_tran"/>
    <property type="match status" value="1"/>
</dbReference>
<dbReference type="PROSITE" id="PS51257">
    <property type="entry name" value="PROKAR_LIPOPROTEIN"/>
    <property type="match status" value="1"/>
</dbReference>
<dbReference type="Gene3D" id="3.40.50.300">
    <property type="entry name" value="P-loop containing nucleotide triphosphate hydrolases"/>
    <property type="match status" value="1"/>
</dbReference>
<dbReference type="SMART" id="SM00382">
    <property type="entry name" value="AAA"/>
    <property type="match status" value="1"/>
</dbReference>
<dbReference type="PROSITE" id="PS00211">
    <property type="entry name" value="ABC_TRANSPORTER_1"/>
    <property type="match status" value="1"/>
</dbReference>
<dbReference type="GO" id="GO:0016887">
    <property type="term" value="F:ATP hydrolysis activity"/>
    <property type="evidence" value="ECO:0007669"/>
    <property type="project" value="InterPro"/>
</dbReference>
<gene>
    <name evidence="7" type="ORF">JD276_07075</name>
</gene>
<dbReference type="Proteomes" id="UP000608530">
    <property type="component" value="Unassembled WGS sequence"/>
</dbReference>
<comment type="caution">
    <text evidence="7">The sequence shown here is derived from an EMBL/GenBank/DDBJ whole genome shotgun (WGS) entry which is preliminary data.</text>
</comment>
<reference evidence="7" key="1">
    <citation type="submission" date="2020-12" db="EMBL/GenBank/DDBJ databases">
        <title>Leucobacter sp. CAS1, isolated from Chromium sludge.</title>
        <authorList>
            <person name="Xu Z."/>
        </authorList>
    </citation>
    <scope>NUCLEOTIDE SEQUENCE</scope>
    <source>
        <strain evidence="7">CSA1</strain>
    </source>
</reference>
<dbReference type="EMBL" id="JAEHOH010000009">
    <property type="protein sequence ID" value="MBK0418794.1"/>
    <property type="molecule type" value="Genomic_DNA"/>
</dbReference>
<evidence type="ECO:0000256" key="3">
    <source>
        <dbReference type="ARBA" id="ARBA00022741"/>
    </source>
</evidence>
<dbReference type="SUPFAM" id="SSF52540">
    <property type="entry name" value="P-loop containing nucleoside triphosphate hydrolases"/>
    <property type="match status" value="1"/>
</dbReference>
<organism evidence="7 8">
    <name type="scientific">Leucobacter chromiisoli</name>
    <dbReference type="NCBI Taxonomy" id="2796471"/>
    <lineage>
        <taxon>Bacteria</taxon>
        <taxon>Bacillati</taxon>
        <taxon>Actinomycetota</taxon>
        <taxon>Actinomycetes</taxon>
        <taxon>Micrococcales</taxon>
        <taxon>Microbacteriaceae</taxon>
        <taxon>Leucobacter</taxon>
    </lineage>
</organism>
<evidence type="ECO:0000256" key="5">
    <source>
        <dbReference type="SAM" id="MobiDB-lite"/>
    </source>
</evidence>
<dbReference type="PROSITE" id="PS50893">
    <property type="entry name" value="ABC_TRANSPORTER_2"/>
    <property type="match status" value="1"/>
</dbReference>